<feature type="transmembrane region" description="Helical" evidence="1">
    <location>
        <begin position="132"/>
        <end position="151"/>
    </location>
</feature>
<keyword evidence="1" id="KW-1133">Transmembrane helix</keyword>
<feature type="transmembrane region" description="Helical" evidence="1">
    <location>
        <begin position="321"/>
        <end position="342"/>
    </location>
</feature>
<sequence>MTTPPRSPAFALAAISMALTAAYMVPTMLPTLIETLGSGLGLSMEGAGFVGTGALLASAVTGVLITRRAARPGRARAAVVSLTAMVTGFLAAVLVPVPALAIAGILLGGVGGGAVLSLASAGIAAMANPDRATGVGLIASTVIGSGIYMALPLFGGGLAVTVGSIAVVCAATVPFMRDMPEAPVESAASAGPLGSRGAGLVLVAGICLWGACEYALWAVTGTIGVDEIGMDEGVVNLILSGSLFAGLIGGGVVAVIGDRYGRAVPLAVFLLLGVASKVMIAAGGAPAIYTTGQLLWNLTYQGALTYMIAIAATLDARGRWAVLANAAFGFGTALGPVAGTGILSAGGIGGLSAVLVAVSCAVVIPLVAVARRSGAIRGEAGAERHPVAPV</sequence>
<feature type="transmembrane region" description="Helical" evidence="1">
    <location>
        <begin position="263"/>
        <end position="288"/>
    </location>
</feature>
<feature type="transmembrane region" description="Helical" evidence="1">
    <location>
        <begin position="101"/>
        <end position="125"/>
    </location>
</feature>
<dbReference type="EMBL" id="JACIBV010000001">
    <property type="protein sequence ID" value="MBB3725902.1"/>
    <property type="molecule type" value="Genomic_DNA"/>
</dbReference>
<dbReference type="RefSeq" id="WP_183645432.1">
    <property type="nucleotide sequence ID" value="NZ_JACIBV010000001.1"/>
</dbReference>
<feature type="transmembrane region" description="Helical" evidence="1">
    <location>
        <begin position="77"/>
        <end position="95"/>
    </location>
</feature>
<dbReference type="InterPro" id="IPR036259">
    <property type="entry name" value="MFS_trans_sf"/>
</dbReference>
<gene>
    <name evidence="2" type="ORF">FHR33_001762</name>
</gene>
<keyword evidence="3" id="KW-1185">Reference proteome</keyword>
<dbReference type="GeneID" id="95388296"/>
<feature type="transmembrane region" description="Helical" evidence="1">
    <location>
        <begin position="348"/>
        <end position="369"/>
    </location>
</feature>
<dbReference type="Proteomes" id="UP000579945">
    <property type="component" value="Unassembled WGS sequence"/>
</dbReference>
<name>A0A7W5YM41_9ACTN</name>
<dbReference type="SUPFAM" id="SSF103473">
    <property type="entry name" value="MFS general substrate transporter"/>
    <property type="match status" value="1"/>
</dbReference>
<feature type="transmembrane region" description="Helical" evidence="1">
    <location>
        <begin position="46"/>
        <end position="65"/>
    </location>
</feature>
<dbReference type="AlphaFoldDB" id="A0A7W5YM41"/>
<evidence type="ECO:0000313" key="2">
    <source>
        <dbReference type="EMBL" id="MBB3725902.1"/>
    </source>
</evidence>
<dbReference type="Pfam" id="PF07690">
    <property type="entry name" value="MFS_1"/>
    <property type="match status" value="1"/>
</dbReference>
<keyword evidence="1" id="KW-0812">Transmembrane</keyword>
<dbReference type="Gene3D" id="1.20.1250.20">
    <property type="entry name" value="MFS general substrate transporter like domains"/>
    <property type="match status" value="2"/>
</dbReference>
<organism evidence="2 3">
    <name type="scientific">Nonomuraea dietziae</name>
    <dbReference type="NCBI Taxonomy" id="65515"/>
    <lineage>
        <taxon>Bacteria</taxon>
        <taxon>Bacillati</taxon>
        <taxon>Actinomycetota</taxon>
        <taxon>Actinomycetes</taxon>
        <taxon>Streptosporangiales</taxon>
        <taxon>Streptosporangiaceae</taxon>
        <taxon>Nonomuraea</taxon>
    </lineage>
</organism>
<feature type="transmembrane region" description="Helical" evidence="1">
    <location>
        <begin position="157"/>
        <end position="176"/>
    </location>
</feature>
<evidence type="ECO:0000313" key="3">
    <source>
        <dbReference type="Proteomes" id="UP000579945"/>
    </source>
</evidence>
<dbReference type="InterPro" id="IPR011701">
    <property type="entry name" value="MFS"/>
</dbReference>
<feature type="transmembrane region" description="Helical" evidence="1">
    <location>
        <begin position="197"/>
        <end position="217"/>
    </location>
</feature>
<protein>
    <submittedName>
        <fullName evidence="2">MFS family permease</fullName>
    </submittedName>
</protein>
<accession>A0A7W5YM41</accession>
<feature type="transmembrane region" description="Helical" evidence="1">
    <location>
        <begin position="294"/>
        <end position="314"/>
    </location>
</feature>
<reference evidence="2 3" key="1">
    <citation type="submission" date="2020-08" db="EMBL/GenBank/DDBJ databases">
        <title>Sequencing the genomes of 1000 actinobacteria strains.</title>
        <authorList>
            <person name="Klenk H.-P."/>
        </authorList>
    </citation>
    <scope>NUCLEOTIDE SEQUENCE [LARGE SCALE GENOMIC DNA]</scope>
    <source>
        <strain evidence="2 3">DSM 44320</strain>
    </source>
</reference>
<comment type="caution">
    <text evidence="2">The sequence shown here is derived from an EMBL/GenBank/DDBJ whole genome shotgun (WGS) entry which is preliminary data.</text>
</comment>
<proteinExistence type="predicted"/>
<dbReference type="GO" id="GO:0022857">
    <property type="term" value="F:transmembrane transporter activity"/>
    <property type="evidence" value="ECO:0007669"/>
    <property type="project" value="InterPro"/>
</dbReference>
<keyword evidence="1" id="KW-0472">Membrane</keyword>
<feature type="transmembrane region" description="Helical" evidence="1">
    <location>
        <begin position="237"/>
        <end position="256"/>
    </location>
</feature>
<evidence type="ECO:0000256" key="1">
    <source>
        <dbReference type="SAM" id="Phobius"/>
    </source>
</evidence>